<reference evidence="1" key="2">
    <citation type="submission" date="2020-08" db="EMBL/GenBank/DDBJ databases">
        <title>Plant Genome Project.</title>
        <authorList>
            <person name="Zhang R.-G."/>
        </authorList>
    </citation>
    <scope>NUCLEOTIDE SEQUENCE</scope>
    <source>
        <strain evidence="1">Huo1</strain>
        <tissue evidence="1">Leaf</tissue>
    </source>
</reference>
<keyword evidence="2" id="KW-1185">Reference proteome</keyword>
<comment type="caution">
    <text evidence="1">The sequence shown here is derived from an EMBL/GenBank/DDBJ whole genome shotgun (WGS) entry which is preliminary data.</text>
</comment>
<evidence type="ECO:0000313" key="2">
    <source>
        <dbReference type="Proteomes" id="UP000298416"/>
    </source>
</evidence>
<sequence length="75" mass="8433">MQSSVYIRRLASGRARKQGGEPEAAKMGMLKKFTRGLGHSFVPNRDNWRVCCAGYNDRSSRESDTLRTVGVVEKK</sequence>
<gene>
    <name evidence="1" type="ORF">SASPL_157907</name>
</gene>
<dbReference type="EMBL" id="PNBA02001091">
    <property type="protein sequence ID" value="KAG6382423.1"/>
    <property type="molecule type" value="Genomic_DNA"/>
</dbReference>
<accession>A0A8X8YUR5</accession>
<dbReference type="Proteomes" id="UP000298416">
    <property type="component" value="Unassembled WGS sequence"/>
</dbReference>
<organism evidence="1">
    <name type="scientific">Salvia splendens</name>
    <name type="common">Scarlet sage</name>
    <dbReference type="NCBI Taxonomy" id="180675"/>
    <lineage>
        <taxon>Eukaryota</taxon>
        <taxon>Viridiplantae</taxon>
        <taxon>Streptophyta</taxon>
        <taxon>Embryophyta</taxon>
        <taxon>Tracheophyta</taxon>
        <taxon>Spermatophyta</taxon>
        <taxon>Magnoliopsida</taxon>
        <taxon>eudicotyledons</taxon>
        <taxon>Gunneridae</taxon>
        <taxon>Pentapetalae</taxon>
        <taxon>asterids</taxon>
        <taxon>lamiids</taxon>
        <taxon>Lamiales</taxon>
        <taxon>Lamiaceae</taxon>
        <taxon>Nepetoideae</taxon>
        <taxon>Mentheae</taxon>
        <taxon>Salviinae</taxon>
        <taxon>Salvia</taxon>
        <taxon>Salvia subgen. Calosphace</taxon>
        <taxon>core Calosphace</taxon>
    </lineage>
</organism>
<proteinExistence type="predicted"/>
<evidence type="ECO:0000313" key="1">
    <source>
        <dbReference type="EMBL" id="KAG6382423.1"/>
    </source>
</evidence>
<dbReference type="AlphaFoldDB" id="A0A8X8YUR5"/>
<reference evidence="1" key="1">
    <citation type="submission" date="2018-01" db="EMBL/GenBank/DDBJ databases">
        <authorList>
            <person name="Mao J.F."/>
        </authorList>
    </citation>
    <scope>NUCLEOTIDE SEQUENCE</scope>
    <source>
        <strain evidence="1">Huo1</strain>
        <tissue evidence="1">Leaf</tissue>
    </source>
</reference>
<name>A0A8X8YUR5_SALSN</name>
<protein>
    <submittedName>
        <fullName evidence="1">Uncharacterized protein</fullName>
    </submittedName>
</protein>